<gene>
    <name evidence="2" type="ORF">SSFG_04931</name>
</gene>
<reference evidence="3" key="1">
    <citation type="submission" date="2008-12" db="EMBL/GenBank/DDBJ databases">
        <title>Annotation of Streptomyces ghanaensis ATCC 14672.</title>
        <authorList>
            <consortium name="The Broad Institute Genome Sequencing Platform"/>
            <consortium name="Broad Institute Microbial Sequencing Center"/>
            <person name="Fischbach M."/>
            <person name="Ward D."/>
            <person name="Young S."/>
            <person name="Kodira C.D."/>
            <person name="Zeng Q."/>
            <person name="Koehrsen M."/>
            <person name="Godfrey P."/>
            <person name="Alvarado L."/>
            <person name="Berlin A.M."/>
            <person name="Borenstein D."/>
            <person name="Chen Z."/>
            <person name="Engels R."/>
            <person name="Freedman E."/>
            <person name="Gellesch M."/>
            <person name="Goldberg J."/>
            <person name="Griggs A."/>
            <person name="Gujja S."/>
            <person name="Heiman D.I."/>
            <person name="Hepburn T.A."/>
            <person name="Howarth C."/>
            <person name="Jen D."/>
            <person name="Larson L."/>
            <person name="Lewis B."/>
            <person name="Mehta T."/>
            <person name="Park D."/>
            <person name="Pearson M."/>
            <person name="Roberts A."/>
            <person name="Saif S."/>
            <person name="Shea T.D."/>
            <person name="Shenoy N."/>
            <person name="Sisk P."/>
            <person name="Stolte C."/>
            <person name="Sykes S.N."/>
            <person name="Walk T."/>
            <person name="White J."/>
            <person name="Yandava C."/>
            <person name="Straight P."/>
            <person name="Clardy J."/>
            <person name="Hung D."/>
            <person name="Kolter R."/>
            <person name="Mekalanos J."/>
            <person name="Walker S."/>
            <person name="Walsh C.T."/>
            <person name="Wieland B.L.C."/>
            <person name="Ilzarbe M."/>
            <person name="Galagan J."/>
            <person name="Nusbaum C."/>
            <person name="Birren B."/>
        </authorList>
    </citation>
    <scope>NUCLEOTIDE SEQUENCE [LARGE SCALE GENOMIC DNA]</scope>
    <source>
        <strain evidence="3">ATCC 14672 / DSM 40746 / JCM 4963 / KCTC 9882 / NRRL B-12104 / FH 1290</strain>
    </source>
</reference>
<feature type="compositionally biased region" description="Gly residues" evidence="1">
    <location>
        <begin position="1"/>
        <end position="20"/>
    </location>
</feature>
<protein>
    <submittedName>
        <fullName evidence="2">Predicted protein</fullName>
    </submittedName>
</protein>
<dbReference type="Proteomes" id="UP000003824">
    <property type="component" value="Unassembled WGS sequence"/>
</dbReference>
<organism evidence="2 3">
    <name type="scientific">Streptomyces viridosporus (strain ATCC 14672 / DSM 40746 / JCM 4963 / KCTC 9882 / NRRL B-12104 / FH 1290)</name>
    <name type="common">Streptomyces ghanaensis</name>
    <dbReference type="NCBI Taxonomy" id="566461"/>
    <lineage>
        <taxon>Bacteria</taxon>
        <taxon>Bacillati</taxon>
        <taxon>Actinomycetota</taxon>
        <taxon>Actinomycetes</taxon>
        <taxon>Kitasatosporales</taxon>
        <taxon>Streptomycetaceae</taxon>
        <taxon>Streptomyces</taxon>
    </lineage>
</organism>
<feature type="region of interest" description="Disordered" evidence="1">
    <location>
        <begin position="1"/>
        <end position="58"/>
    </location>
</feature>
<dbReference type="AlphaFoldDB" id="D6A573"/>
<dbReference type="EMBL" id="DS999641">
    <property type="protein sequence ID" value="EFE69689.2"/>
    <property type="molecule type" value="Genomic_DNA"/>
</dbReference>
<sequence>MTVWTGAGGRLPGRTAGGVPGWSPRGDAGTRGGGEAGRRGKSCPDFLSEALTRPRPTPTVPFEVTGAIRYVEQLLDGHPYEQMGQAWDDLAWIAGNSSPD</sequence>
<proteinExistence type="predicted"/>
<evidence type="ECO:0000313" key="2">
    <source>
        <dbReference type="EMBL" id="EFE69689.2"/>
    </source>
</evidence>
<evidence type="ECO:0000256" key="1">
    <source>
        <dbReference type="SAM" id="MobiDB-lite"/>
    </source>
</evidence>
<name>D6A573_STRV1</name>
<evidence type="ECO:0000313" key="3">
    <source>
        <dbReference type="Proteomes" id="UP000003824"/>
    </source>
</evidence>
<accession>D6A573</accession>